<comment type="caution">
    <text evidence="2">The sequence shown here is derived from an EMBL/GenBank/DDBJ whole genome shotgun (WGS) entry which is preliminary data.</text>
</comment>
<name>A0AAN6T5H3_9PEZI</name>
<dbReference type="AlphaFoldDB" id="A0AAN6T5H3"/>
<gene>
    <name evidence="2" type="ORF">N658DRAFT_491954</name>
</gene>
<feature type="region of interest" description="Disordered" evidence="1">
    <location>
        <begin position="32"/>
        <end position="73"/>
    </location>
</feature>
<evidence type="ECO:0000256" key="1">
    <source>
        <dbReference type="SAM" id="MobiDB-lite"/>
    </source>
</evidence>
<evidence type="ECO:0000313" key="2">
    <source>
        <dbReference type="EMBL" id="KAK4105493.1"/>
    </source>
</evidence>
<accession>A0AAN6T5H3</accession>
<dbReference type="Proteomes" id="UP001305647">
    <property type="component" value="Unassembled WGS sequence"/>
</dbReference>
<evidence type="ECO:0000313" key="3">
    <source>
        <dbReference type="Proteomes" id="UP001305647"/>
    </source>
</evidence>
<protein>
    <submittedName>
        <fullName evidence="2">Uncharacterized protein</fullName>
    </submittedName>
</protein>
<dbReference type="EMBL" id="MU863625">
    <property type="protein sequence ID" value="KAK4105493.1"/>
    <property type="molecule type" value="Genomic_DNA"/>
</dbReference>
<reference evidence="2" key="2">
    <citation type="submission" date="2023-05" db="EMBL/GenBank/DDBJ databases">
        <authorList>
            <consortium name="Lawrence Berkeley National Laboratory"/>
            <person name="Steindorff A."/>
            <person name="Hensen N."/>
            <person name="Bonometti L."/>
            <person name="Westerberg I."/>
            <person name="Brannstrom I.O."/>
            <person name="Guillou S."/>
            <person name="Cros-Aarteil S."/>
            <person name="Calhoun S."/>
            <person name="Haridas S."/>
            <person name="Kuo A."/>
            <person name="Mondo S."/>
            <person name="Pangilinan J."/>
            <person name="Riley R."/>
            <person name="Labutti K."/>
            <person name="Andreopoulos B."/>
            <person name="Lipzen A."/>
            <person name="Chen C."/>
            <person name="Yanf M."/>
            <person name="Daum C."/>
            <person name="Ng V."/>
            <person name="Clum A."/>
            <person name="Ohm R."/>
            <person name="Martin F."/>
            <person name="Silar P."/>
            <person name="Natvig D."/>
            <person name="Lalanne C."/>
            <person name="Gautier V."/>
            <person name="Ament-Velasquez S.L."/>
            <person name="Kruys A."/>
            <person name="Hutchinson M.I."/>
            <person name="Powell A.J."/>
            <person name="Barry K."/>
            <person name="Miller A.N."/>
            <person name="Grigoriev I.V."/>
            <person name="Debuchy R."/>
            <person name="Gladieux P."/>
            <person name="Thoren M.H."/>
            <person name="Johannesson H."/>
        </authorList>
    </citation>
    <scope>NUCLEOTIDE SEQUENCE</scope>
    <source>
        <strain evidence="2">CBS 757.83</strain>
    </source>
</reference>
<sequence length="73" mass="8206">MTTAKENTCCVYNVPRPQHCFPFLCLISKEESRPGDRSHVPDQISRRPDSLPPPQHSGQTPAGFRHTNQPLPV</sequence>
<feature type="compositionally biased region" description="Polar residues" evidence="1">
    <location>
        <begin position="56"/>
        <end position="73"/>
    </location>
</feature>
<keyword evidence="3" id="KW-1185">Reference proteome</keyword>
<reference evidence="2" key="1">
    <citation type="journal article" date="2023" name="Mol. Phylogenet. Evol.">
        <title>Genome-scale phylogeny and comparative genomics of the fungal order Sordariales.</title>
        <authorList>
            <person name="Hensen N."/>
            <person name="Bonometti L."/>
            <person name="Westerberg I."/>
            <person name="Brannstrom I.O."/>
            <person name="Guillou S."/>
            <person name="Cros-Aarteil S."/>
            <person name="Calhoun S."/>
            <person name="Haridas S."/>
            <person name="Kuo A."/>
            <person name="Mondo S."/>
            <person name="Pangilinan J."/>
            <person name="Riley R."/>
            <person name="LaButti K."/>
            <person name="Andreopoulos B."/>
            <person name="Lipzen A."/>
            <person name="Chen C."/>
            <person name="Yan M."/>
            <person name="Daum C."/>
            <person name="Ng V."/>
            <person name="Clum A."/>
            <person name="Steindorff A."/>
            <person name="Ohm R.A."/>
            <person name="Martin F."/>
            <person name="Silar P."/>
            <person name="Natvig D.O."/>
            <person name="Lalanne C."/>
            <person name="Gautier V."/>
            <person name="Ament-Velasquez S.L."/>
            <person name="Kruys A."/>
            <person name="Hutchinson M.I."/>
            <person name="Powell A.J."/>
            <person name="Barry K."/>
            <person name="Miller A.N."/>
            <person name="Grigoriev I.V."/>
            <person name="Debuchy R."/>
            <person name="Gladieux P."/>
            <person name="Hiltunen Thoren M."/>
            <person name="Johannesson H."/>
        </authorList>
    </citation>
    <scope>NUCLEOTIDE SEQUENCE</scope>
    <source>
        <strain evidence="2">CBS 757.83</strain>
    </source>
</reference>
<proteinExistence type="predicted"/>
<feature type="compositionally biased region" description="Basic and acidic residues" evidence="1">
    <location>
        <begin position="32"/>
        <end position="49"/>
    </location>
</feature>
<organism evidence="2 3">
    <name type="scientific">Parathielavia hyrcaniae</name>
    <dbReference type="NCBI Taxonomy" id="113614"/>
    <lineage>
        <taxon>Eukaryota</taxon>
        <taxon>Fungi</taxon>
        <taxon>Dikarya</taxon>
        <taxon>Ascomycota</taxon>
        <taxon>Pezizomycotina</taxon>
        <taxon>Sordariomycetes</taxon>
        <taxon>Sordariomycetidae</taxon>
        <taxon>Sordariales</taxon>
        <taxon>Chaetomiaceae</taxon>
        <taxon>Parathielavia</taxon>
    </lineage>
</organism>